<dbReference type="Pfam" id="PF00732">
    <property type="entry name" value="GMC_oxred_N"/>
    <property type="match status" value="2"/>
</dbReference>
<evidence type="ECO:0000313" key="5">
    <source>
        <dbReference type="Proteomes" id="UP001324427"/>
    </source>
</evidence>
<feature type="binding site" evidence="2">
    <location>
        <position position="234"/>
    </location>
    <ligand>
        <name>FAD</name>
        <dbReference type="ChEBI" id="CHEBI:57692"/>
    </ligand>
</feature>
<comment type="caution">
    <text evidence="4">The sequence shown here is derived from an EMBL/GenBank/DDBJ whole genome shotgun (WGS) entry which is preliminary data.</text>
</comment>
<dbReference type="EMBL" id="JAVFHQ010000022">
    <property type="protein sequence ID" value="KAK4544931.1"/>
    <property type="molecule type" value="Genomic_DNA"/>
</dbReference>
<protein>
    <recommendedName>
        <fullName evidence="3">Glucose-methanol-choline oxidoreductase N-terminal domain-containing protein</fullName>
    </recommendedName>
</protein>
<dbReference type="PANTHER" id="PTHR11552:SF115">
    <property type="entry name" value="DEHYDROGENASE XPTC-RELATED"/>
    <property type="match status" value="1"/>
</dbReference>
<reference evidence="4 5" key="1">
    <citation type="submission" date="2021-11" db="EMBL/GenBank/DDBJ databases">
        <title>Black yeast isolated from Biological Soil Crust.</title>
        <authorList>
            <person name="Kurbessoian T."/>
        </authorList>
    </citation>
    <scope>NUCLEOTIDE SEQUENCE [LARGE SCALE GENOMIC DNA]</scope>
    <source>
        <strain evidence="4 5">CCFEE 5522</strain>
    </source>
</reference>
<evidence type="ECO:0000313" key="4">
    <source>
        <dbReference type="EMBL" id="KAK4544931.1"/>
    </source>
</evidence>
<keyword evidence="5" id="KW-1185">Reference proteome</keyword>
<evidence type="ECO:0000256" key="1">
    <source>
        <dbReference type="ARBA" id="ARBA00010790"/>
    </source>
</evidence>
<feature type="domain" description="Glucose-methanol-choline oxidoreductase N-terminal" evidence="3">
    <location>
        <begin position="352"/>
        <end position="366"/>
    </location>
</feature>
<dbReference type="PIRSF" id="PIRSF000137">
    <property type="entry name" value="Alcohol_oxidase"/>
    <property type="match status" value="1"/>
</dbReference>
<proteinExistence type="inferred from homology"/>
<dbReference type="SUPFAM" id="SSF54373">
    <property type="entry name" value="FAD-linked reductases, C-terminal domain"/>
    <property type="match status" value="1"/>
</dbReference>
<dbReference type="GO" id="GO:0016614">
    <property type="term" value="F:oxidoreductase activity, acting on CH-OH group of donors"/>
    <property type="evidence" value="ECO:0007669"/>
    <property type="project" value="InterPro"/>
</dbReference>
<evidence type="ECO:0000259" key="3">
    <source>
        <dbReference type="PROSITE" id="PS00624"/>
    </source>
</evidence>
<accession>A0AAV9JIG9</accession>
<dbReference type="InterPro" id="IPR007867">
    <property type="entry name" value="GMC_OxRtase_C"/>
</dbReference>
<sequence>MLPSYDYIVAGGGPAGLTIANRLSEDLSVNVLLLEAGPSDVGEAAIQLPGMIGEEIGSIYDWNLSTVSQTYLNGDPRAIPQGHGLGGGTLINGMLWNRGSIGDYDAWVELGNDGWAWDDLLPYFKKSETYTPVSSVDIASQYSIEADPDAHGYDGPVSVSIPNYIWNSSAMLFGALNELGVPTAYDPNTGRVAGASFLPLNLDPDTQTRSTARAAYYDPVTARPNLWVSTGQYVTQVLFANTTPNAVSAVVPAGHASDGQGLSPGTPGSIYGGGTMPMNVSDTANTDAPPVKRGYLSRFWDTVKRTFLPRQIPSAVPAISQNRTAIGVEYAASSQSPRQTVTATREVIISAGALHSPQVLLLSGIGPAAALQAQQIQLNVDLPGVGSNLHDHSQVWCWYPYYNASYPNPTMLTINGTFADEARLAYWANRTGPLTSSAVDGVAFPSLPTITNGSTAITDAASAQTAQQYLPVNADPSVVAGFARQLPMLIGALSDFNRAGYEIINANDGGLTLGNMRPLSRGTVTLSSPQPFDPPAIDPRYGSNPVDAQVLIAAMRFNQRLLTTTSLSEMDPLQVSPPANATDDELLEYIELGGVVDKTLRVYGTSNLRVVDSSIIPVLPAAHLQAVVYGIAEKAADIIKAANAVVPVANNTSTATSAASATTESSPTTAAEYAVYSTTFVTVVATQTIYV</sequence>
<dbReference type="InterPro" id="IPR036188">
    <property type="entry name" value="FAD/NAD-bd_sf"/>
</dbReference>
<keyword evidence="2" id="KW-0274">FAD</keyword>
<dbReference type="PANTHER" id="PTHR11552">
    <property type="entry name" value="GLUCOSE-METHANOL-CHOLINE GMC OXIDOREDUCTASE"/>
    <property type="match status" value="1"/>
</dbReference>
<dbReference type="Gene3D" id="3.50.50.60">
    <property type="entry name" value="FAD/NAD(P)-binding domain"/>
    <property type="match status" value="3"/>
</dbReference>
<gene>
    <name evidence="4" type="ORF">LTR36_003836</name>
</gene>
<comment type="similarity">
    <text evidence="1">Belongs to the GMC oxidoreductase family.</text>
</comment>
<dbReference type="InterPro" id="IPR012132">
    <property type="entry name" value="GMC_OxRdtase"/>
</dbReference>
<dbReference type="PROSITE" id="PS00624">
    <property type="entry name" value="GMC_OXRED_2"/>
    <property type="match status" value="1"/>
</dbReference>
<dbReference type="AlphaFoldDB" id="A0AAV9JIG9"/>
<dbReference type="GO" id="GO:0050660">
    <property type="term" value="F:flavin adenine dinucleotide binding"/>
    <property type="evidence" value="ECO:0007669"/>
    <property type="project" value="InterPro"/>
</dbReference>
<dbReference type="Proteomes" id="UP001324427">
    <property type="component" value="Unassembled WGS sequence"/>
</dbReference>
<organism evidence="4 5">
    <name type="scientific">Oleoguttula mirabilis</name>
    <dbReference type="NCBI Taxonomy" id="1507867"/>
    <lineage>
        <taxon>Eukaryota</taxon>
        <taxon>Fungi</taxon>
        <taxon>Dikarya</taxon>
        <taxon>Ascomycota</taxon>
        <taxon>Pezizomycotina</taxon>
        <taxon>Dothideomycetes</taxon>
        <taxon>Dothideomycetidae</taxon>
        <taxon>Mycosphaerellales</taxon>
        <taxon>Teratosphaeriaceae</taxon>
        <taxon>Oleoguttula</taxon>
    </lineage>
</organism>
<keyword evidence="2" id="KW-0285">Flavoprotein</keyword>
<dbReference type="InterPro" id="IPR000172">
    <property type="entry name" value="GMC_OxRdtase_N"/>
</dbReference>
<evidence type="ECO:0000256" key="2">
    <source>
        <dbReference type="PIRSR" id="PIRSR000137-2"/>
    </source>
</evidence>
<dbReference type="Gene3D" id="3.30.560.10">
    <property type="entry name" value="Glucose Oxidase, domain 3"/>
    <property type="match status" value="2"/>
</dbReference>
<name>A0AAV9JIG9_9PEZI</name>
<dbReference type="Pfam" id="PF05199">
    <property type="entry name" value="GMC_oxred_C"/>
    <property type="match status" value="1"/>
</dbReference>
<dbReference type="SUPFAM" id="SSF51905">
    <property type="entry name" value="FAD/NAD(P)-binding domain"/>
    <property type="match status" value="1"/>
</dbReference>
<comment type="cofactor">
    <cofactor evidence="2">
        <name>FAD</name>
        <dbReference type="ChEBI" id="CHEBI:57692"/>
    </cofactor>
</comment>